<gene>
    <name evidence="2" type="ORF">B0H17DRAFT_1330925</name>
</gene>
<feature type="compositionally biased region" description="Low complexity" evidence="1">
    <location>
        <begin position="134"/>
        <end position="146"/>
    </location>
</feature>
<dbReference type="EMBL" id="JARKIE010000055">
    <property type="protein sequence ID" value="KAJ7691934.1"/>
    <property type="molecule type" value="Genomic_DNA"/>
</dbReference>
<feature type="region of interest" description="Disordered" evidence="1">
    <location>
        <begin position="36"/>
        <end position="92"/>
    </location>
</feature>
<protein>
    <submittedName>
        <fullName evidence="2">Uncharacterized protein</fullName>
    </submittedName>
</protein>
<dbReference type="Proteomes" id="UP001221757">
    <property type="component" value="Unassembled WGS sequence"/>
</dbReference>
<feature type="compositionally biased region" description="Acidic residues" evidence="1">
    <location>
        <begin position="61"/>
        <end position="71"/>
    </location>
</feature>
<feature type="compositionally biased region" description="Polar residues" evidence="1">
    <location>
        <begin position="192"/>
        <end position="203"/>
    </location>
</feature>
<proteinExistence type="predicted"/>
<dbReference type="AlphaFoldDB" id="A0AAD7DIC1"/>
<organism evidence="2 3">
    <name type="scientific">Mycena rosella</name>
    <name type="common">Pink bonnet</name>
    <name type="synonym">Agaricus rosellus</name>
    <dbReference type="NCBI Taxonomy" id="1033263"/>
    <lineage>
        <taxon>Eukaryota</taxon>
        <taxon>Fungi</taxon>
        <taxon>Dikarya</taxon>
        <taxon>Basidiomycota</taxon>
        <taxon>Agaricomycotina</taxon>
        <taxon>Agaricomycetes</taxon>
        <taxon>Agaricomycetidae</taxon>
        <taxon>Agaricales</taxon>
        <taxon>Marasmiineae</taxon>
        <taxon>Mycenaceae</taxon>
        <taxon>Mycena</taxon>
    </lineage>
</organism>
<comment type="caution">
    <text evidence="2">The sequence shown here is derived from an EMBL/GenBank/DDBJ whole genome shotgun (WGS) entry which is preliminary data.</text>
</comment>
<feature type="region of interest" description="Disordered" evidence="1">
    <location>
        <begin position="238"/>
        <end position="257"/>
    </location>
</feature>
<accession>A0AAD7DIC1</accession>
<reference evidence="2" key="1">
    <citation type="submission" date="2023-03" db="EMBL/GenBank/DDBJ databases">
        <title>Massive genome expansion in bonnet fungi (Mycena s.s.) driven by repeated elements and novel gene families across ecological guilds.</title>
        <authorList>
            <consortium name="Lawrence Berkeley National Laboratory"/>
            <person name="Harder C.B."/>
            <person name="Miyauchi S."/>
            <person name="Viragh M."/>
            <person name="Kuo A."/>
            <person name="Thoen E."/>
            <person name="Andreopoulos B."/>
            <person name="Lu D."/>
            <person name="Skrede I."/>
            <person name="Drula E."/>
            <person name="Henrissat B."/>
            <person name="Morin E."/>
            <person name="Kohler A."/>
            <person name="Barry K."/>
            <person name="LaButti K."/>
            <person name="Morin E."/>
            <person name="Salamov A."/>
            <person name="Lipzen A."/>
            <person name="Mereny Z."/>
            <person name="Hegedus B."/>
            <person name="Baldrian P."/>
            <person name="Stursova M."/>
            <person name="Weitz H."/>
            <person name="Taylor A."/>
            <person name="Grigoriev I.V."/>
            <person name="Nagy L.G."/>
            <person name="Martin F."/>
            <person name="Kauserud H."/>
        </authorList>
    </citation>
    <scope>NUCLEOTIDE SEQUENCE</scope>
    <source>
        <strain evidence="2">CBHHK067</strain>
    </source>
</reference>
<feature type="region of interest" description="Disordered" evidence="1">
    <location>
        <begin position="111"/>
        <end position="203"/>
    </location>
</feature>
<feature type="non-terminal residue" evidence="2">
    <location>
        <position position="257"/>
    </location>
</feature>
<feature type="compositionally biased region" description="Low complexity" evidence="1">
    <location>
        <begin position="47"/>
        <end position="60"/>
    </location>
</feature>
<evidence type="ECO:0000313" key="3">
    <source>
        <dbReference type="Proteomes" id="UP001221757"/>
    </source>
</evidence>
<sequence length="257" mass="27906">MMLYPPFLSTASSALDDTEKHPADLLTPAIRVIQLVEMPAPPPQRRLPPSSASASSSSSSEDSEEDEDELDSYCSSIATDDDDEDMMRDQEREVEKLKVTRILAWRAQFEDAPPSSPTIGLMPPPGMSRKRSASHSSSEGCSSAPSKRSRTTQRPTPTLASPRHPPSLSHAGTPPLECPAPLSPIPLFRLSPPSTTARSPSMTTGRLCAPHAIDASGAAVHGGCTLRTKEWWAKVATHGRRAARRWRTRSRRAGRSH</sequence>
<evidence type="ECO:0000313" key="2">
    <source>
        <dbReference type="EMBL" id="KAJ7691934.1"/>
    </source>
</evidence>
<name>A0AAD7DIC1_MYCRO</name>
<evidence type="ECO:0000256" key="1">
    <source>
        <dbReference type="SAM" id="MobiDB-lite"/>
    </source>
</evidence>
<keyword evidence="3" id="KW-1185">Reference proteome</keyword>